<reference evidence="4" key="1">
    <citation type="submission" date="2023-07" db="EMBL/GenBank/DDBJ databases">
        <authorList>
            <consortium name="AG Swart"/>
            <person name="Singh M."/>
            <person name="Singh A."/>
            <person name="Seah K."/>
            <person name="Emmerich C."/>
        </authorList>
    </citation>
    <scope>NUCLEOTIDE SEQUENCE</scope>
    <source>
        <strain evidence="4">DP1</strain>
    </source>
</reference>
<feature type="domain" description="Ubiquitin-like" evidence="3">
    <location>
        <begin position="61"/>
        <end position="114"/>
    </location>
</feature>
<comment type="caution">
    <text evidence="4">The sequence shown here is derived from an EMBL/GenBank/DDBJ whole genome shotgun (WGS) entry which is preliminary data.</text>
</comment>
<evidence type="ECO:0000256" key="1">
    <source>
        <dbReference type="SAM" id="MobiDB-lite"/>
    </source>
</evidence>
<dbReference type="AlphaFoldDB" id="A0AAD1XSG5"/>
<dbReference type="Proteomes" id="UP001295684">
    <property type="component" value="Unassembled WGS sequence"/>
</dbReference>
<evidence type="ECO:0000313" key="4">
    <source>
        <dbReference type="EMBL" id="CAI2377957.1"/>
    </source>
</evidence>
<dbReference type="SUPFAM" id="SSF54236">
    <property type="entry name" value="Ubiquitin-like"/>
    <property type="match status" value="1"/>
</dbReference>
<accession>A0AAD1XSG5</accession>
<protein>
    <recommendedName>
        <fullName evidence="3">Ubiquitin-like domain-containing protein</fullName>
    </recommendedName>
</protein>
<keyword evidence="5" id="KW-1185">Reference proteome</keyword>
<organism evidence="4 5">
    <name type="scientific">Euplotes crassus</name>
    <dbReference type="NCBI Taxonomy" id="5936"/>
    <lineage>
        <taxon>Eukaryota</taxon>
        <taxon>Sar</taxon>
        <taxon>Alveolata</taxon>
        <taxon>Ciliophora</taxon>
        <taxon>Intramacronucleata</taxon>
        <taxon>Spirotrichea</taxon>
        <taxon>Hypotrichia</taxon>
        <taxon>Euplotida</taxon>
        <taxon>Euplotidae</taxon>
        <taxon>Moneuplotes</taxon>
    </lineage>
</organism>
<name>A0AAD1XSG5_EUPCR</name>
<keyword evidence="2" id="KW-1133">Transmembrane helix</keyword>
<proteinExistence type="predicted"/>
<feature type="region of interest" description="Disordered" evidence="1">
    <location>
        <begin position="1"/>
        <end position="37"/>
    </location>
</feature>
<feature type="compositionally biased region" description="Acidic residues" evidence="1">
    <location>
        <begin position="11"/>
        <end position="20"/>
    </location>
</feature>
<feature type="compositionally biased region" description="Basic and acidic residues" evidence="1">
    <location>
        <begin position="25"/>
        <end position="37"/>
    </location>
</feature>
<feature type="region of interest" description="Disordered" evidence="1">
    <location>
        <begin position="166"/>
        <end position="185"/>
    </location>
</feature>
<dbReference type="Pfam" id="PF00240">
    <property type="entry name" value="ubiquitin"/>
    <property type="match status" value="1"/>
</dbReference>
<feature type="transmembrane region" description="Helical" evidence="2">
    <location>
        <begin position="207"/>
        <end position="228"/>
    </location>
</feature>
<dbReference type="InterPro" id="IPR000626">
    <property type="entry name" value="Ubiquitin-like_dom"/>
</dbReference>
<dbReference type="InterPro" id="IPR029071">
    <property type="entry name" value="Ubiquitin-like_domsf"/>
</dbReference>
<dbReference type="EMBL" id="CAMPGE010019634">
    <property type="protein sequence ID" value="CAI2377957.1"/>
    <property type="molecule type" value="Genomic_DNA"/>
</dbReference>
<keyword evidence="2" id="KW-0472">Membrane</keyword>
<keyword evidence="2" id="KW-0812">Transmembrane</keyword>
<gene>
    <name evidence="4" type="ORF">ECRASSUSDP1_LOCUS19348</name>
</gene>
<evidence type="ECO:0000256" key="2">
    <source>
        <dbReference type="SAM" id="Phobius"/>
    </source>
</evidence>
<dbReference type="Gene3D" id="3.10.20.90">
    <property type="entry name" value="Phosphatidylinositol 3-kinase Catalytic Subunit, Chain A, domain 1"/>
    <property type="match status" value="1"/>
</dbReference>
<evidence type="ECO:0000259" key="3">
    <source>
        <dbReference type="Pfam" id="PF00240"/>
    </source>
</evidence>
<sequence length="256" mass="29507">MDYKKFQPELNDTEVDDLENGNETSHTRSDPGIEESTAKEATKVILMQTNGQRQEFECSFETTKIKEVTNKVFKQEIANGKKVNILFAGKILDSEKTLTECKVENKFVLHVIFKNINRTPQVCDEEDHKNVVDDENEGELDQIRNYARFSEFLQRAAVIQQQINDDRNMNNPRFPNRPRTDNQSIFDRARPNSYMEEDEGSKCMKEVLVGLFVGFVFHWIGILIMCFCNCPPRTRSCIFIGFVIRLLLQASHGGPS</sequence>
<evidence type="ECO:0000313" key="5">
    <source>
        <dbReference type="Proteomes" id="UP001295684"/>
    </source>
</evidence>